<dbReference type="EMBL" id="MDDS01000027">
    <property type="protein sequence ID" value="ODP37557.1"/>
    <property type="molecule type" value="Genomic_DNA"/>
</dbReference>
<protein>
    <submittedName>
        <fullName evidence="1">Uncharacterized protein</fullName>
    </submittedName>
</protein>
<proteinExistence type="predicted"/>
<dbReference type="AlphaFoldDB" id="A0A1E3LUV9"/>
<dbReference type="Proteomes" id="UP000094487">
    <property type="component" value="Unassembled WGS sequence"/>
</dbReference>
<organism evidence="1 2">
    <name type="scientific">Sphingomonas turrisvirgatae</name>
    <dbReference type="NCBI Taxonomy" id="1888892"/>
    <lineage>
        <taxon>Bacteria</taxon>
        <taxon>Pseudomonadati</taxon>
        <taxon>Pseudomonadota</taxon>
        <taxon>Alphaproteobacteria</taxon>
        <taxon>Sphingomonadales</taxon>
        <taxon>Sphingomonadaceae</taxon>
        <taxon>Sphingomonas</taxon>
    </lineage>
</organism>
<keyword evidence="2" id="KW-1185">Reference proteome</keyword>
<comment type="caution">
    <text evidence="1">The sequence shown here is derived from an EMBL/GenBank/DDBJ whole genome shotgun (WGS) entry which is preliminary data.</text>
</comment>
<name>A0A1E3LUV9_9SPHN</name>
<dbReference type="RefSeq" id="WP_069320723.1">
    <property type="nucleotide sequence ID" value="NZ_MDDS01000027.1"/>
</dbReference>
<evidence type="ECO:0000313" key="2">
    <source>
        <dbReference type="Proteomes" id="UP000094487"/>
    </source>
</evidence>
<gene>
    <name evidence="1" type="ORF">BFL28_17380</name>
</gene>
<reference evidence="1 2" key="1">
    <citation type="submission" date="2016-08" db="EMBL/GenBank/DDBJ databases">
        <title>Draft genome of the agarase producing Sphingomonas sp. MCT13.</title>
        <authorList>
            <person name="D'Andrea M.M."/>
            <person name="Rossolini G.M."/>
            <person name="Thaller M.C."/>
        </authorList>
    </citation>
    <scope>NUCLEOTIDE SEQUENCE [LARGE SCALE GENOMIC DNA]</scope>
    <source>
        <strain evidence="1 2">MCT13</strain>
    </source>
</reference>
<dbReference type="STRING" id="1888892.BFL28_17380"/>
<evidence type="ECO:0000313" key="1">
    <source>
        <dbReference type="EMBL" id="ODP37557.1"/>
    </source>
</evidence>
<accession>A0A1E3LUV9</accession>
<sequence length="294" mass="30009">MPVLLSGTIAVALSSAAAGQSPEVPALATAAPAAEPEPAPELAPSAGGYVIVDIPAFNRGAAPLPPTEGAEEVGAADHETAALAPVDQAFDAAVVAAHDERIQLIRQRIELVEADAGSETMLSDLERRLAKAQAARDKAAARMETLAVATIPSEPQLAATEAPSPLPPPPRIAAHVATRKATRVAVAAPTAMEPAKPVPEAQPTADPLHRSRIHLAAAREALDVERAVAGPLRPSLATASERPDADPLGWLSPEPADRIAVALAALLAAVALAGATRPRLPDLDDFNRAPAMSG</sequence>